<feature type="non-terminal residue" evidence="1">
    <location>
        <position position="1"/>
    </location>
</feature>
<evidence type="ECO:0000313" key="1">
    <source>
        <dbReference type="EMBL" id="EKC67245.1"/>
    </source>
</evidence>
<reference evidence="1" key="1">
    <citation type="journal article" date="2013" name="Environ. Microbiol.">
        <title>Microbiota from the distal guts of lean and obese adolescents exhibit partial functional redundancy besides clear differences in community structure.</title>
        <authorList>
            <person name="Ferrer M."/>
            <person name="Ruiz A."/>
            <person name="Lanza F."/>
            <person name="Haange S.B."/>
            <person name="Oberbach A."/>
            <person name="Till H."/>
            <person name="Bargiela R."/>
            <person name="Campoy C."/>
            <person name="Segura M.T."/>
            <person name="Richter M."/>
            <person name="von Bergen M."/>
            <person name="Seifert J."/>
            <person name="Suarez A."/>
        </authorList>
    </citation>
    <scope>NUCLEOTIDE SEQUENCE</scope>
</reference>
<dbReference type="Gene3D" id="2.60.120.1390">
    <property type="match status" value="2"/>
</dbReference>
<dbReference type="InterPro" id="IPR021345">
    <property type="entry name" value="DUF2961"/>
</dbReference>
<dbReference type="EMBL" id="AJWY01006300">
    <property type="protein sequence ID" value="EKC67245.1"/>
    <property type="molecule type" value="Genomic_DNA"/>
</dbReference>
<organism evidence="1">
    <name type="scientific">human gut metagenome</name>
    <dbReference type="NCBI Taxonomy" id="408170"/>
    <lineage>
        <taxon>unclassified sequences</taxon>
        <taxon>metagenomes</taxon>
        <taxon>organismal metagenomes</taxon>
    </lineage>
</organism>
<dbReference type="AlphaFoldDB" id="K1TLN4"/>
<feature type="non-terminal residue" evidence="1">
    <location>
        <position position="463"/>
    </location>
</feature>
<accession>K1TLN4</accession>
<gene>
    <name evidence="1" type="ORF">LEA_09403</name>
</gene>
<dbReference type="Pfam" id="PF11175">
    <property type="entry name" value="DUF2961"/>
    <property type="match status" value="1"/>
</dbReference>
<comment type="caution">
    <text evidence="1">The sequence shown here is derived from an EMBL/GenBank/DDBJ whole genome shotgun (WGS) entry which is preliminary data.</text>
</comment>
<evidence type="ECO:0008006" key="2">
    <source>
        <dbReference type="Google" id="ProtNLM"/>
    </source>
</evidence>
<sequence>NNDGSGYERIETINGHREKVLFEAEGPGVVTRIWMTTSDKRGTLRFYFDGESAPRFTIPAYDLSQAPFFVGEALSLRHTNYETRPEGRGGNTFMLPLPYASHCRITFEEPDWERFVPRYYQINYRTYAPGTRIKSFEVSDTERLRFRLEELSAKLLRPQAYEGGEQHRVRMRLAPGKKQTLSLDGEDRAIYTLRFEVAAPGAGSDYARLMRGLTLSMDFDGMNTVWAPLGEFAGAGIGAPEVRSWYLDCDGMGRIESRWVMPYRHTASLTLENTTDREADVLVETTTDRYARTPSTLYFHTTWRQERDIPVSPNYDAPDNLDWNFITCSGRGVLRGDLLTLYNNAPDWYGEGDEKIWIDDDPFPSHFGTGTEDYYNCSWAPVVPFHTPFGGAPRADEASSHGYNTFMRTRNLDAIPFHRRLRFDIEMLSWHPGTVDYATTVWWYGDPESRAESASPRDEARVP</sequence>
<proteinExistence type="predicted"/>
<name>K1TLN4_9ZZZZ</name>
<protein>
    <recommendedName>
        <fullName evidence="2">DUF2961 domain-containing protein</fullName>
    </recommendedName>
</protein>